<sequence>MGEGTRLAQMEETMHALRWSQEALKGTTNQHSSLLAEIIQRPEDLKGSSRDDDPSKSKTTIHKANSFGSSGSIQARTMK</sequence>
<name>A0ACC2M0Y6_PERAE</name>
<evidence type="ECO:0000313" key="2">
    <source>
        <dbReference type="Proteomes" id="UP001234297"/>
    </source>
</evidence>
<keyword evidence="2" id="KW-1185">Reference proteome</keyword>
<organism evidence="1 2">
    <name type="scientific">Persea americana</name>
    <name type="common">Avocado</name>
    <dbReference type="NCBI Taxonomy" id="3435"/>
    <lineage>
        <taxon>Eukaryota</taxon>
        <taxon>Viridiplantae</taxon>
        <taxon>Streptophyta</taxon>
        <taxon>Embryophyta</taxon>
        <taxon>Tracheophyta</taxon>
        <taxon>Spermatophyta</taxon>
        <taxon>Magnoliopsida</taxon>
        <taxon>Magnoliidae</taxon>
        <taxon>Laurales</taxon>
        <taxon>Lauraceae</taxon>
        <taxon>Persea</taxon>
    </lineage>
</organism>
<dbReference type="EMBL" id="CM056813">
    <property type="protein sequence ID" value="KAJ8639305.1"/>
    <property type="molecule type" value="Genomic_DNA"/>
</dbReference>
<gene>
    <name evidence="1" type="ORF">MRB53_015999</name>
</gene>
<accession>A0ACC2M0Y6</accession>
<evidence type="ECO:0000313" key="1">
    <source>
        <dbReference type="EMBL" id="KAJ8639305.1"/>
    </source>
</evidence>
<dbReference type="Proteomes" id="UP001234297">
    <property type="component" value="Chromosome 5"/>
</dbReference>
<protein>
    <submittedName>
        <fullName evidence="1">Uncharacterized protein</fullName>
    </submittedName>
</protein>
<reference evidence="1 2" key="1">
    <citation type="journal article" date="2022" name="Hortic Res">
        <title>A haplotype resolved chromosomal level avocado genome allows analysis of novel avocado genes.</title>
        <authorList>
            <person name="Nath O."/>
            <person name="Fletcher S.J."/>
            <person name="Hayward A."/>
            <person name="Shaw L.M."/>
            <person name="Masouleh A.K."/>
            <person name="Furtado A."/>
            <person name="Henry R.J."/>
            <person name="Mitter N."/>
        </authorList>
    </citation>
    <scope>NUCLEOTIDE SEQUENCE [LARGE SCALE GENOMIC DNA]</scope>
    <source>
        <strain evidence="2">cv. Hass</strain>
    </source>
</reference>
<proteinExistence type="predicted"/>
<comment type="caution">
    <text evidence="1">The sequence shown here is derived from an EMBL/GenBank/DDBJ whole genome shotgun (WGS) entry which is preliminary data.</text>
</comment>